<gene>
    <name evidence="1" type="ORF">EDD68_1169</name>
</gene>
<reference evidence="1 2" key="1">
    <citation type="submission" date="2019-03" db="EMBL/GenBank/DDBJ databases">
        <title>Genomic Encyclopedia of Type Strains, Phase IV (KMG-IV): sequencing the most valuable type-strain genomes for metagenomic binning, comparative biology and taxonomic classification.</title>
        <authorList>
            <person name="Goeker M."/>
        </authorList>
    </citation>
    <scope>NUCLEOTIDE SEQUENCE [LARGE SCALE GENOMIC DNA]</scope>
    <source>
        <strain evidence="1 2">DSM 25894</strain>
    </source>
</reference>
<dbReference type="AlphaFoldDB" id="A0A4R3MWM6"/>
<proteinExistence type="predicted"/>
<dbReference type="Pfam" id="PF04464">
    <property type="entry name" value="Glyphos_transf"/>
    <property type="match status" value="1"/>
</dbReference>
<accession>A0A4R3MWM6</accession>
<dbReference type="RefSeq" id="WP_132372310.1">
    <property type="nucleotide sequence ID" value="NZ_SMAN01000016.1"/>
</dbReference>
<dbReference type="GO" id="GO:0047355">
    <property type="term" value="F:CDP-glycerol glycerophosphotransferase activity"/>
    <property type="evidence" value="ECO:0007669"/>
    <property type="project" value="InterPro"/>
</dbReference>
<evidence type="ECO:0000313" key="1">
    <source>
        <dbReference type="EMBL" id="TCT19881.1"/>
    </source>
</evidence>
<dbReference type="OrthoDB" id="396512at2"/>
<keyword evidence="1" id="KW-0808">Transferase</keyword>
<comment type="caution">
    <text evidence="1">The sequence shown here is derived from an EMBL/GenBank/DDBJ whole genome shotgun (WGS) entry which is preliminary data.</text>
</comment>
<sequence length="972" mass="116184">MNNLEKSLKNYLENAGKLLNLLKKTFNKFRVLQVKNKIYKILLTVIKKKFLLKDITVDEKGFYLQVDPIGFHRTSYNDVLLILIQKSNTKKHLHFETIRRQSDGTTFEFFIPINFLSDRGQLEQEWSVFVKINSKSKFRLTRRKLIVSPTLKQKLVTQRGYSNGYIFIPKTNCSNTLIVSKEKFTIDKLSHFINNVKHIEFKEDHLLVSGDVHFEFINDLSPDNVKLLIQKRQSEKNFSVDLQWLNYRQWKATVPYYSLSAQNGVLDFYLLIKKNNTSYKVRVKHIEPLNLNDIKKFIKHDVKGTISFSPYRTIKYNFSLLSRTETINLLDLKLKENKNSVVINGNIKGDFKFEQNSLIVFKERDGIEKIGANLSCEKVGNAYKFEAIVDRKKLYKLREKTFDVFIKHPYLNEELLLRLKTKDKTLKTTTLKEILTSENQIFHFYFYSTINNRLSFKIGKPTLIRSLDKAYFKKTHLFIDGFAYLIRKNLKDCIDSQLVSVVIRNRETEKEIEYHLENYKFKHMIHLEDLKGLLRTPKDILDIYIKVKDGEYINERKLGFDKYSYRKDEYLSKTTTSLDKRIIEWFLTLTPRGNIKIEVFQHKKQHILLREKINKEFRQTKDVWIVGERPDTAQDTGYYFFKYMRENHPDQEVYYAIEPGSKDLKNLEPLGNILLIGSEEHVQKCLKANAFFCSHDIDYILPFKSTEMRSYREGLKVFLQHGVLGRKNVEYHKKFYKYPFNIFCVSSIYEKEMVVKKFGYDEKEVFVTGLSRFDNLLDNNFPENRILLIPTWREWLNTKEKFYESEYFARYYSLLTNYKLHDILEKNDLILDFYPHYRMQHFIKDLSLKINERINLVQLGERKVQDLLKSSKLMITDYSSVSFDFNYQGKPVIFYHFDFRQFFSKGILREKDETFIGDIVNNEEQLIRAIEYYINNNFKEKDIYKDKKYLILSYIDQKNCKRIYQISKNYNK</sequence>
<dbReference type="SUPFAM" id="SSF53756">
    <property type="entry name" value="UDP-Glycosyltransferase/glycogen phosphorylase"/>
    <property type="match status" value="1"/>
</dbReference>
<dbReference type="GO" id="GO:0016020">
    <property type="term" value="C:membrane"/>
    <property type="evidence" value="ECO:0007669"/>
    <property type="project" value="InterPro"/>
</dbReference>
<organism evidence="1 2">
    <name type="scientific">Melghiribacillus thermohalophilus</name>
    <dbReference type="NCBI Taxonomy" id="1324956"/>
    <lineage>
        <taxon>Bacteria</taxon>
        <taxon>Bacillati</taxon>
        <taxon>Bacillota</taxon>
        <taxon>Bacilli</taxon>
        <taxon>Bacillales</taxon>
        <taxon>Bacillaceae</taxon>
        <taxon>Melghiribacillus</taxon>
    </lineage>
</organism>
<dbReference type="Proteomes" id="UP000294650">
    <property type="component" value="Unassembled WGS sequence"/>
</dbReference>
<keyword evidence="2" id="KW-1185">Reference proteome</keyword>
<dbReference type="InterPro" id="IPR043148">
    <property type="entry name" value="TagF_C"/>
</dbReference>
<dbReference type="EMBL" id="SMAN01000016">
    <property type="protein sequence ID" value="TCT19881.1"/>
    <property type="molecule type" value="Genomic_DNA"/>
</dbReference>
<protein>
    <submittedName>
        <fullName evidence="1">CDP-glycerol glycerophosphotransferase (TagB/SpsB family)</fullName>
    </submittedName>
</protein>
<dbReference type="InterPro" id="IPR007554">
    <property type="entry name" value="Glycerophosphate_synth"/>
</dbReference>
<evidence type="ECO:0000313" key="2">
    <source>
        <dbReference type="Proteomes" id="UP000294650"/>
    </source>
</evidence>
<dbReference type="Gene3D" id="3.40.50.12580">
    <property type="match status" value="1"/>
</dbReference>
<name>A0A4R3MWM6_9BACI</name>